<evidence type="ECO:0000256" key="12">
    <source>
        <dbReference type="ARBA" id="ARBA00023306"/>
    </source>
</evidence>
<dbReference type="EC" id="2.4.99.28" evidence="19"/>
<dbReference type="GO" id="GO:0015648">
    <property type="term" value="F:lipid-linked peptidoglycan transporter activity"/>
    <property type="evidence" value="ECO:0007669"/>
    <property type="project" value="TreeGrafter"/>
</dbReference>
<evidence type="ECO:0000256" key="21">
    <source>
        <dbReference type="ARBA" id="ARBA00049966"/>
    </source>
</evidence>
<evidence type="ECO:0000256" key="3">
    <source>
        <dbReference type="ARBA" id="ARBA00022475"/>
    </source>
</evidence>
<reference evidence="24" key="1">
    <citation type="journal article" date="2023" name="Int. J. Syst. Evol. Microbiol.">
        <title>Collibacillus ludicampi gen. nov., sp. nov., a new soil bacterium of the family Alicyclobacillaceae.</title>
        <authorList>
            <person name="Jojima T."/>
            <person name="Ioku Y."/>
            <person name="Fukuta Y."/>
            <person name="Shirasaka N."/>
            <person name="Matsumura Y."/>
            <person name="Mori M."/>
        </authorList>
    </citation>
    <scope>NUCLEOTIDE SEQUENCE</scope>
    <source>
        <strain evidence="24">TP075</strain>
    </source>
</reference>
<feature type="transmembrane region" description="Helical" evidence="23">
    <location>
        <begin position="170"/>
        <end position="186"/>
    </location>
</feature>
<dbReference type="RefSeq" id="WP_282198098.1">
    <property type="nucleotide sequence ID" value="NZ_BOQE01000001.1"/>
</dbReference>
<dbReference type="PANTHER" id="PTHR30474:SF2">
    <property type="entry name" value="PEPTIDOGLYCAN GLYCOSYLTRANSFERASE FTSW-RELATED"/>
    <property type="match status" value="1"/>
</dbReference>
<keyword evidence="13" id="KW-0961">Cell wall biogenesis/degradation</keyword>
<evidence type="ECO:0000313" key="25">
    <source>
        <dbReference type="Proteomes" id="UP001057291"/>
    </source>
</evidence>
<sequence>MGFTHTKLTRHRPDFILLFVVLVLVSVGLVNVYSASMIWAAENLKAASPSYFFIRQMIWAIMGTFFMLFIMNVHYRVWLRLTKFALVSTTLLLVIVLFIGQEVNGAKRWLGFGFLSLQPSEFSIFAILLYVSYLLTKKGEQITDFKKGVLPSLIIAIIPALLILKEPDMGTAVLLIGTVFCVLYCAGARFRHLFSIFIIGSAASIYFIFSSKYRAERITAFLNPWDASNSDSAFQIKNSLYAIASGGWTGQGLGHSIEKFLYLPEPHTDFIFAILIEEWGIIGAIIVIILFAILIWRGTMIATRIPDRFASIFATGITAMIGIAMIVNIGMVTDVLPVIGVPLPFISYGGSSLFIKMTAIGILLNISRYTLEERSKLRPSPPVHAVPQPIRRSRFDT</sequence>
<evidence type="ECO:0000256" key="11">
    <source>
        <dbReference type="ARBA" id="ARBA00023136"/>
    </source>
</evidence>
<feature type="region of interest" description="Disordered" evidence="22">
    <location>
        <begin position="378"/>
        <end position="397"/>
    </location>
</feature>
<feature type="transmembrane region" description="Helical" evidence="23">
    <location>
        <begin position="270"/>
        <end position="296"/>
    </location>
</feature>
<comment type="catalytic activity">
    <reaction evidence="20">
        <text>[GlcNAc-(1-&gt;4)-Mur2Ac(oyl-L-Ala-gamma-D-Glu-L-Lys-D-Ala-D-Ala)](n)-di-trans,octa-cis-undecaprenyl diphosphate + beta-D-GlcNAc-(1-&gt;4)-Mur2Ac(oyl-L-Ala-gamma-D-Glu-L-Lys-D-Ala-D-Ala)-di-trans,octa-cis-undecaprenyl diphosphate = [GlcNAc-(1-&gt;4)-Mur2Ac(oyl-L-Ala-gamma-D-Glu-L-Lys-D-Ala-D-Ala)](n+1)-di-trans,octa-cis-undecaprenyl diphosphate + di-trans,octa-cis-undecaprenyl diphosphate + H(+)</text>
        <dbReference type="Rhea" id="RHEA:23708"/>
        <dbReference type="Rhea" id="RHEA-COMP:9602"/>
        <dbReference type="Rhea" id="RHEA-COMP:9603"/>
        <dbReference type="ChEBI" id="CHEBI:15378"/>
        <dbReference type="ChEBI" id="CHEBI:58405"/>
        <dbReference type="ChEBI" id="CHEBI:60033"/>
        <dbReference type="ChEBI" id="CHEBI:78435"/>
        <dbReference type="EC" id="2.4.99.28"/>
    </reaction>
</comment>
<dbReference type="AlphaFoldDB" id="A0AAV4LAV2"/>
<comment type="function">
    <text evidence="21">Peptidoglycan polymerase that is essential for cell division.</text>
</comment>
<evidence type="ECO:0000256" key="1">
    <source>
        <dbReference type="ARBA" id="ARBA00004651"/>
    </source>
</evidence>
<evidence type="ECO:0000313" key="24">
    <source>
        <dbReference type="EMBL" id="GIM44844.1"/>
    </source>
</evidence>
<keyword evidence="25" id="KW-1185">Reference proteome</keyword>
<accession>A0AAV4LAV2</accession>
<dbReference type="GO" id="GO:0009252">
    <property type="term" value="P:peptidoglycan biosynthetic process"/>
    <property type="evidence" value="ECO:0007669"/>
    <property type="project" value="UniProtKB-KW"/>
</dbReference>
<evidence type="ECO:0000256" key="10">
    <source>
        <dbReference type="ARBA" id="ARBA00022989"/>
    </source>
</evidence>
<dbReference type="Proteomes" id="UP001057291">
    <property type="component" value="Unassembled WGS sequence"/>
</dbReference>
<comment type="pathway">
    <text evidence="2">Cell wall biogenesis; peptidoglycan biosynthesis.</text>
</comment>
<feature type="transmembrane region" description="Helical" evidence="23">
    <location>
        <begin position="193"/>
        <end position="209"/>
    </location>
</feature>
<evidence type="ECO:0000256" key="8">
    <source>
        <dbReference type="ARBA" id="ARBA00022960"/>
    </source>
</evidence>
<evidence type="ECO:0000256" key="5">
    <source>
        <dbReference type="ARBA" id="ARBA00022676"/>
    </source>
</evidence>
<evidence type="ECO:0000256" key="13">
    <source>
        <dbReference type="ARBA" id="ARBA00023316"/>
    </source>
</evidence>
<comment type="caution">
    <text evidence="24">The sequence shown here is derived from an EMBL/GenBank/DDBJ whole genome shotgun (WGS) entry which is preliminary data.</text>
</comment>
<dbReference type="Pfam" id="PF01098">
    <property type="entry name" value="FTSW_RODA_SPOVE"/>
    <property type="match status" value="1"/>
</dbReference>
<evidence type="ECO:0000256" key="22">
    <source>
        <dbReference type="SAM" id="MobiDB-lite"/>
    </source>
</evidence>
<evidence type="ECO:0000256" key="20">
    <source>
        <dbReference type="ARBA" id="ARBA00049902"/>
    </source>
</evidence>
<keyword evidence="7 23" id="KW-0812">Transmembrane</keyword>
<gene>
    <name evidence="24" type="primary">spoVE_1</name>
    <name evidence="24" type="ORF">DNHGIG_03930</name>
</gene>
<dbReference type="GO" id="GO:0032153">
    <property type="term" value="C:cell division site"/>
    <property type="evidence" value="ECO:0007669"/>
    <property type="project" value="TreeGrafter"/>
</dbReference>
<evidence type="ECO:0000256" key="4">
    <source>
        <dbReference type="ARBA" id="ARBA00022618"/>
    </source>
</evidence>
<organism evidence="24 25">
    <name type="scientific">Collibacillus ludicampi</name>
    <dbReference type="NCBI Taxonomy" id="2771369"/>
    <lineage>
        <taxon>Bacteria</taxon>
        <taxon>Bacillati</taxon>
        <taxon>Bacillota</taxon>
        <taxon>Bacilli</taxon>
        <taxon>Bacillales</taxon>
        <taxon>Alicyclobacillaceae</taxon>
        <taxon>Collibacillus</taxon>
    </lineage>
</organism>
<dbReference type="EMBL" id="BOQE01000001">
    <property type="protein sequence ID" value="GIM44844.1"/>
    <property type="molecule type" value="Genomic_DNA"/>
</dbReference>
<keyword evidence="4" id="KW-0132">Cell division</keyword>
<dbReference type="PANTHER" id="PTHR30474">
    <property type="entry name" value="CELL CYCLE PROTEIN"/>
    <property type="match status" value="1"/>
</dbReference>
<name>A0AAV4LAV2_9BACL</name>
<feature type="transmembrane region" description="Helical" evidence="23">
    <location>
        <begin position="52"/>
        <end position="72"/>
    </location>
</feature>
<feature type="transmembrane region" description="Helical" evidence="23">
    <location>
        <begin position="15"/>
        <end position="40"/>
    </location>
</feature>
<keyword evidence="9" id="KW-0573">Peptidoglycan synthesis</keyword>
<feature type="transmembrane region" description="Helical" evidence="23">
    <location>
        <begin position="308"/>
        <end position="333"/>
    </location>
</feature>
<feature type="transmembrane region" description="Helical" evidence="23">
    <location>
        <begin position="84"/>
        <end position="103"/>
    </location>
</feature>
<comment type="subcellular location">
    <subcellularLocation>
        <location evidence="1">Cell membrane</location>
        <topology evidence="1">Multi-pass membrane protein</topology>
    </subcellularLocation>
</comment>
<dbReference type="GO" id="GO:0008360">
    <property type="term" value="P:regulation of cell shape"/>
    <property type="evidence" value="ECO:0007669"/>
    <property type="project" value="UniProtKB-KW"/>
</dbReference>
<protein>
    <recommendedName>
        <fullName evidence="17">Probable peptidoglycan glycosyltransferase FtsW</fullName>
        <ecNumber evidence="19">2.4.99.28</ecNumber>
    </recommendedName>
    <alternativeName>
        <fullName evidence="18">Cell division protein FtsW</fullName>
    </alternativeName>
    <alternativeName>
        <fullName evidence="15">Cell wall polymerase</fullName>
    </alternativeName>
    <alternativeName>
        <fullName evidence="14">Peptidoglycan polymerase</fullName>
    </alternativeName>
</protein>
<dbReference type="NCBIfam" id="TIGR02614">
    <property type="entry name" value="ftsW"/>
    <property type="match status" value="1"/>
</dbReference>
<evidence type="ECO:0000256" key="7">
    <source>
        <dbReference type="ARBA" id="ARBA00022692"/>
    </source>
</evidence>
<evidence type="ECO:0000256" key="23">
    <source>
        <dbReference type="SAM" id="Phobius"/>
    </source>
</evidence>
<dbReference type="InterPro" id="IPR013437">
    <property type="entry name" value="FtsW"/>
</dbReference>
<evidence type="ECO:0000256" key="2">
    <source>
        <dbReference type="ARBA" id="ARBA00004752"/>
    </source>
</evidence>
<dbReference type="GO" id="GO:0008955">
    <property type="term" value="F:peptidoglycan glycosyltransferase activity"/>
    <property type="evidence" value="ECO:0007669"/>
    <property type="project" value="UniProtKB-EC"/>
</dbReference>
<feature type="transmembrane region" description="Helical" evidence="23">
    <location>
        <begin position="109"/>
        <end position="136"/>
    </location>
</feature>
<keyword evidence="3" id="KW-1003">Cell membrane</keyword>
<evidence type="ECO:0000256" key="18">
    <source>
        <dbReference type="ARBA" id="ARBA00041418"/>
    </source>
</evidence>
<evidence type="ECO:0000256" key="19">
    <source>
        <dbReference type="ARBA" id="ARBA00044770"/>
    </source>
</evidence>
<comment type="similarity">
    <text evidence="16">Belongs to the SEDS family. FtsW subfamily.</text>
</comment>
<dbReference type="GO" id="GO:0005886">
    <property type="term" value="C:plasma membrane"/>
    <property type="evidence" value="ECO:0007669"/>
    <property type="project" value="UniProtKB-SubCell"/>
</dbReference>
<keyword evidence="5" id="KW-0328">Glycosyltransferase</keyword>
<evidence type="ECO:0000256" key="9">
    <source>
        <dbReference type="ARBA" id="ARBA00022984"/>
    </source>
</evidence>
<dbReference type="GO" id="GO:0051301">
    <property type="term" value="P:cell division"/>
    <property type="evidence" value="ECO:0007669"/>
    <property type="project" value="UniProtKB-KW"/>
</dbReference>
<dbReference type="GO" id="GO:0071555">
    <property type="term" value="P:cell wall organization"/>
    <property type="evidence" value="ECO:0007669"/>
    <property type="project" value="UniProtKB-KW"/>
</dbReference>
<evidence type="ECO:0000256" key="16">
    <source>
        <dbReference type="ARBA" id="ARBA00038053"/>
    </source>
</evidence>
<evidence type="ECO:0000256" key="6">
    <source>
        <dbReference type="ARBA" id="ARBA00022679"/>
    </source>
</evidence>
<keyword evidence="12" id="KW-0131">Cell cycle</keyword>
<feature type="transmembrane region" description="Helical" evidence="23">
    <location>
        <begin position="345"/>
        <end position="366"/>
    </location>
</feature>
<keyword evidence="6" id="KW-0808">Transferase</keyword>
<keyword evidence="11 23" id="KW-0472">Membrane</keyword>
<keyword evidence="8" id="KW-0133">Cell shape</keyword>
<dbReference type="InterPro" id="IPR001182">
    <property type="entry name" value="FtsW/RodA"/>
</dbReference>
<proteinExistence type="inferred from homology"/>
<evidence type="ECO:0000256" key="17">
    <source>
        <dbReference type="ARBA" id="ARBA00041185"/>
    </source>
</evidence>
<evidence type="ECO:0000256" key="15">
    <source>
        <dbReference type="ARBA" id="ARBA00033270"/>
    </source>
</evidence>
<evidence type="ECO:0000256" key="14">
    <source>
        <dbReference type="ARBA" id="ARBA00032370"/>
    </source>
</evidence>
<feature type="transmembrane region" description="Helical" evidence="23">
    <location>
        <begin position="148"/>
        <end position="164"/>
    </location>
</feature>
<keyword evidence="10 23" id="KW-1133">Transmembrane helix</keyword>